<dbReference type="Proteomes" id="UP001642409">
    <property type="component" value="Unassembled WGS sequence"/>
</dbReference>
<comment type="caution">
    <text evidence="1">The sequence shown here is derived from an EMBL/GenBank/DDBJ whole genome shotgun (WGS) entry which is preliminary data.</text>
</comment>
<dbReference type="EMBL" id="CAXDID020000129">
    <property type="protein sequence ID" value="CAL6034929.1"/>
    <property type="molecule type" value="Genomic_DNA"/>
</dbReference>
<proteinExistence type="predicted"/>
<evidence type="ECO:0000313" key="1">
    <source>
        <dbReference type="EMBL" id="CAI9948435.1"/>
    </source>
</evidence>
<gene>
    <name evidence="2" type="ORF">HINF_LOCUS35689</name>
    <name evidence="1" type="ORF">HINF_LOCUS36080</name>
</gene>
<sequence>MISIIQSEVPQTPIDFLILNSNFASIVHSPQKFRNRWNFRNGPGIKQHRLLTSIRLTNFPRIQVISLLAIEISNAPFVNQYFVETACVKLDLTNFTKNYLLDKVYLPEFRRNRSSQDSQNFGV</sequence>
<evidence type="ECO:0000313" key="2">
    <source>
        <dbReference type="EMBL" id="CAL6034929.1"/>
    </source>
</evidence>
<keyword evidence="3" id="KW-1185">Reference proteome</keyword>
<protein>
    <submittedName>
        <fullName evidence="2">Hypothetical_protein</fullName>
    </submittedName>
</protein>
<organism evidence="1">
    <name type="scientific">Hexamita inflata</name>
    <dbReference type="NCBI Taxonomy" id="28002"/>
    <lineage>
        <taxon>Eukaryota</taxon>
        <taxon>Metamonada</taxon>
        <taxon>Diplomonadida</taxon>
        <taxon>Hexamitidae</taxon>
        <taxon>Hexamitinae</taxon>
        <taxon>Hexamita</taxon>
    </lineage>
</organism>
<evidence type="ECO:0000313" key="3">
    <source>
        <dbReference type="Proteomes" id="UP001642409"/>
    </source>
</evidence>
<reference evidence="1" key="1">
    <citation type="submission" date="2023-06" db="EMBL/GenBank/DDBJ databases">
        <authorList>
            <person name="Kurt Z."/>
        </authorList>
    </citation>
    <scope>NUCLEOTIDE SEQUENCE</scope>
</reference>
<dbReference type="EMBL" id="CATOUU010000788">
    <property type="protein sequence ID" value="CAI9948435.1"/>
    <property type="molecule type" value="Genomic_DNA"/>
</dbReference>
<dbReference type="AlphaFoldDB" id="A0AA86PY02"/>
<name>A0AA86PY02_9EUKA</name>
<accession>A0AA86PY02</accession>
<reference evidence="2 3" key="2">
    <citation type="submission" date="2024-07" db="EMBL/GenBank/DDBJ databases">
        <authorList>
            <person name="Akdeniz Z."/>
        </authorList>
    </citation>
    <scope>NUCLEOTIDE SEQUENCE [LARGE SCALE GENOMIC DNA]</scope>
</reference>